<dbReference type="Proteomes" id="UP000243006">
    <property type="component" value="Unassembled WGS sequence"/>
</dbReference>
<accession>A0A1Y3ELH1</accession>
<organism evidence="1 2">
    <name type="scientific">Trichinella nativa</name>
    <dbReference type="NCBI Taxonomy" id="6335"/>
    <lineage>
        <taxon>Eukaryota</taxon>
        <taxon>Metazoa</taxon>
        <taxon>Ecdysozoa</taxon>
        <taxon>Nematoda</taxon>
        <taxon>Enoplea</taxon>
        <taxon>Dorylaimia</taxon>
        <taxon>Trichinellida</taxon>
        <taxon>Trichinellidae</taxon>
        <taxon>Trichinella</taxon>
    </lineage>
</organism>
<gene>
    <name evidence="1" type="ORF">D917_09388</name>
</gene>
<dbReference type="AlphaFoldDB" id="A0A1Y3ELH1"/>
<evidence type="ECO:0000313" key="1">
    <source>
        <dbReference type="EMBL" id="OUC43958.1"/>
    </source>
</evidence>
<feature type="non-terminal residue" evidence="1">
    <location>
        <position position="1"/>
    </location>
</feature>
<name>A0A1Y3ELH1_9BILA</name>
<dbReference type="EMBL" id="LVZM01013782">
    <property type="protein sequence ID" value="OUC43958.1"/>
    <property type="molecule type" value="Genomic_DNA"/>
</dbReference>
<sequence length="111" mass="12670">CYFFLVRRYRKSTKAKRIQQSVLDSRLGLLDIIRQADWNFGSIKDPDYITKRDRTLTRLSATCSRGNLCDSGISLDTSTLGQRNPTDTLPSHAAVYHHYSRDISPDGSLYI</sequence>
<comment type="caution">
    <text evidence="1">The sequence shown here is derived from an EMBL/GenBank/DDBJ whole genome shotgun (WGS) entry which is preliminary data.</text>
</comment>
<proteinExistence type="predicted"/>
<protein>
    <submittedName>
        <fullName evidence="1">Uncharacterized protein</fullName>
    </submittedName>
</protein>
<reference evidence="1 2" key="1">
    <citation type="submission" date="2015-04" db="EMBL/GenBank/DDBJ databases">
        <title>Draft genome of the roundworm Trichinella nativa.</title>
        <authorList>
            <person name="Mitreva M."/>
        </authorList>
    </citation>
    <scope>NUCLEOTIDE SEQUENCE [LARGE SCALE GENOMIC DNA]</scope>
    <source>
        <strain evidence="1 2">ISS45</strain>
    </source>
</reference>
<evidence type="ECO:0000313" key="2">
    <source>
        <dbReference type="Proteomes" id="UP000243006"/>
    </source>
</evidence>